<dbReference type="SMART" id="SM00220">
    <property type="entry name" value="S_TKc"/>
    <property type="match status" value="1"/>
</dbReference>
<dbReference type="OrthoDB" id="6111975at2"/>
<proteinExistence type="predicted"/>
<dbReference type="CDD" id="cd14014">
    <property type="entry name" value="STKc_PknB_like"/>
    <property type="match status" value="1"/>
</dbReference>
<dbReference type="InterPro" id="IPR042095">
    <property type="entry name" value="SUMF_sf"/>
</dbReference>
<evidence type="ECO:0000256" key="6">
    <source>
        <dbReference type="SAM" id="MobiDB-lite"/>
    </source>
</evidence>
<feature type="compositionally biased region" description="Low complexity" evidence="6">
    <location>
        <begin position="1703"/>
        <end position="1718"/>
    </location>
</feature>
<dbReference type="PANTHER" id="PTHR43289:SF34">
    <property type="entry name" value="SERINE_THREONINE-PROTEIN KINASE YBDM-RELATED"/>
    <property type="match status" value="1"/>
</dbReference>
<dbReference type="Proteomes" id="UP000319004">
    <property type="component" value="Chromosome"/>
</dbReference>
<dbReference type="InterPro" id="IPR049052">
    <property type="entry name" value="nSTAND1"/>
</dbReference>
<dbReference type="PROSITE" id="PS50011">
    <property type="entry name" value="PROTEIN_KINASE_DOM"/>
    <property type="match status" value="1"/>
</dbReference>
<organism evidence="8 9">
    <name type="scientific">Stieleria neptunia</name>
    <dbReference type="NCBI Taxonomy" id="2527979"/>
    <lineage>
        <taxon>Bacteria</taxon>
        <taxon>Pseudomonadati</taxon>
        <taxon>Planctomycetota</taxon>
        <taxon>Planctomycetia</taxon>
        <taxon>Pirellulales</taxon>
        <taxon>Pirellulaceae</taxon>
        <taxon>Stieleria</taxon>
    </lineage>
</organism>
<evidence type="ECO:0000259" key="7">
    <source>
        <dbReference type="PROSITE" id="PS50011"/>
    </source>
</evidence>
<evidence type="ECO:0000256" key="2">
    <source>
        <dbReference type="ARBA" id="ARBA00022741"/>
    </source>
</evidence>
<dbReference type="Gene3D" id="3.30.200.20">
    <property type="entry name" value="Phosphorylase Kinase, domain 1"/>
    <property type="match status" value="1"/>
</dbReference>
<dbReference type="PROSITE" id="PS00108">
    <property type="entry name" value="PROTEIN_KINASE_ST"/>
    <property type="match status" value="1"/>
</dbReference>
<dbReference type="Pfam" id="PF20703">
    <property type="entry name" value="nSTAND1"/>
    <property type="match status" value="1"/>
</dbReference>
<keyword evidence="1 8" id="KW-0808">Transferase</keyword>
<dbReference type="Gene3D" id="3.40.50.300">
    <property type="entry name" value="P-loop containing nucleotide triphosphate hydrolases"/>
    <property type="match status" value="1"/>
</dbReference>
<keyword evidence="3 8" id="KW-0418">Kinase</keyword>
<dbReference type="Pfam" id="PF03781">
    <property type="entry name" value="FGE-sulfatase"/>
    <property type="match status" value="1"/>
</dbReference>
<dbReference type="Pfam" id="PF00069">
    <property type="entry name" value="Pkinase"/>
    <property type="match status" value="1"/>
</dbReference>
<evidence type="ECO:0000313" key="9">
    <source>
        <dbReference type="Proteomes" id="UP000319004"/>
    </source>
</evidence>
<feature type="binding site" evidence="5">
    <location>
        <position position="265"/>
    </location>
    <ligand>
        <name>ATP</name>
        <dbReference type="ChEBI" id="CHEBI:30616"/>
    </ligand>
</feature>
<keyword evidence="9" id="KW-1185">Reference proteome</keyword>
<gene>
    <name evidence="8" type="primary">pknB_12</name>
    <name evidence="8" type="ORF">Enr13x_32540</name>
</gene>
<dbReference type="SUPFAM" id="SSF56436">
    <property type="entry name" value="C-type lectin-like"/>
    <property type="match status" value="1"/>
</dbReference>
<dbReference type="KEGG" id="snep:Enr13x_32540"/>
<dbReference type="InterPro" id="IPR027417">
    <property type="entry name" value="P-loop_NTPase"/>
</dbReference>
<accession>A0A518HRI8</accession>
<dbReference type="InterPro" id="IPR008271">
    <property type="entry name" value="Ser/Thr_kinase_AS"/>
</dbReference>
<dbReference type="InterPro" id="IPR005532">
    <property type="entry name" value="SUMF_dom"/>
</dbReference>
<reference evidence="8 9" key="1">
    <citation type="submission" date="2019-03" db="EMBL/GenBank/DDBJ databases">
        <title>Deep-cultivation of Planctomycetes and their phenomic and genomic characterization uncovers novel biology.</title>
        <authorList>
            <person name="Wiegand S."/>
            <person name="Jogler M."/>
            <person name="Boedeker C."/>
            <person name="Pinto D."/>
            <person name="Vollmers J."/>
            <person name="Rivas-Marin E."/>
            <person name="Kohn T."/>
            <person name="Peeters S.H."/>
            <person name="Heuer A."/>
            <person name="Rast P."/>
            <person name="Oberbeckmann S."/>
            <person name="Bunk B."/>
            <person name="Jeske O."/>
            <person name="Meyerdierks A."/>
            <person name="Storesund J.E."/>
            <person name="Kallscheuer N."/>
            <person name="Luecker S."/>
            <person name="Lage O.M."/>
            <person name="Pohl T."/>
            <person name="Merkel B.J."/>
            <person name="Hornburger P."/>
            <person name="Mueller R.-W."/>
            <person name="Bruemmer F."/>
            <person name="Labrenz M."/>
            <person name="Spormann A.M."/>
            <person name="Op den Camp H."/>
            <person name="Overmann J."/>
            <person name="Amann R."/>
            <person name="Jetten M.S.M."/>
            <person name="Mascher T."/>
            <person name="Medema M.H."/>
            <person name="Devos D.P."/>
            <person name="Kaster A.-K."/>
            <person name="Ovreas L."/>
            <person name="Rohde M."/>
            <person name="Galperin M.Y."/>
            <person name="Jogler C."/>
        </authorList>
    </citation>
    <scope>NUCLEOTIDE SEQUENCE [LARGE SCALE GENOMIC DNA]</scope>
    <source>
        <strain evidence="8 9">Enr13</strain>
    </source>
</reference>
<dbReference type="Gene3D" id="3.90.1580.10">
    <property type="entry name" value="paralog of FGE (formylglycine-generating enzyme)"/>
    <property type="match status" value="1"/>
</dbReference>
<dbReference type="SUPFAM" id="SSF56112">
    <property type="entry name" value="Protein kinase-like (PK-like)"/>
    <property type="match status" value="1"/>
</dbReference>
<dbReference type="GO" id="GO:0005524">
    <property type="term" value="F:ATP binding"/>
    <property type="evidence" value="ECO:0007669"/>
    <property type="project" value="UniProtKB-UniRule"/>
</dbReference>
<dbReference type="EC" id="2.7.11.1" evidence="8"/>
<evidence type="ECO:0000256" key="5">
    <source>
        <dbReference type="PROSITE-ProRule" id="PRU10141"/>
    </source>
</evidence>
<dbReference type="RefSeq" id="WP_145387526.1">
    <property type="nucleotide sequence ID" value="NZ_CP037423.1"/>
</dbReference>
<keyword evidence="2 5" id="KW-0547">Nucleotide-binding</keyword>
<dbReference type="InterPro" id="IPR011009">
    <property type="entry name" value="Kinase-like_dom_sf"/>
</dbReference>
<name>A0A518HRI8_9BACT</name>
<dbReference type="Gene3D" id="1.10.510.10">
    <property type="entry name" value="Transferase(Phosphotransferase) domain 1"/>
    <property type="match status" value="1"/>
</dbReference>
<keyword evidence="4 5" id="KW-0067">ATP-binding</keyword>
<dbReference type="SUPFAM" id="SSF52540">
    <property type="entry name" value="P-loop containing nucleoside triphosphate hydrolases"/>
    <property type="match status" value="1"/>
</dbReference>
<feature type="domain" description="Protein kinase" evidence="7">
    <location>
        <begin position="236"/>
        <end position="497"/>
    </location>
</feature>
<dbReference type="InterPro" id="IPR000719">
    <property type="entry name" value="Prot_kinase_dom"/>
</dbReference>
<evidence type="ECO:0000256" key="4">
    <source>
        <dbReference type="ARBA" id="ARBA00022840"/>
    </source>
</evidence>
<protein>
    <submittedName>
        <fullName evidence="8">Serine/threonine-protein kinase PknB</fullName>
        <ecNumber evidence="8">2.7.11.1</ecNumber>
    </submittedName>
</protein>
<feature type="region of interest" description="Disordered" evidence="6">
    <location>
        <begin position="1695"/>
        <end position="1718"/>
    </location>
</feature>
<dbReference type="InterPro" id="IPR017441">
    <property type="entry name" value="Protein_kinase_ATP_BS"/>
</dbReference>
<sequence length="1718" mass="193966">MESNLTQQFESLWDSATEVPDVFEFLNRQTDLPSEERLKIISIDQRRRWQTDTPLIAEDYLARCPEVFDEADSKVRLVVSEFEIRQSIGESLSVDEFATRFPEIRDSLHTSLAKLTSRDGNAPTIDEGEQNLPRVANRVQLDDLCDSFEQAWKNEGDSPRIESYVDQCELPIRSTALAELIHLDDWWRRKHGQHPQQSDYLNRFPDEQDAVKRAFIQSTKTYISDATVGDVHRGRYRLLRVLGEGGFGCVHLAIDAELRRQVAIKVPKPERFKSAEDADLYLAEARTVAGLDHSNIVPVYDVGRTEDGSIYIVSKYIQGQTLADVIRQERPAPKDAAILMATVANALEYAHQQRLIHRDIKPGNILIEDATTTPYVTDFGLAIREEDYFDNLNIAGTPAYMSPEQARGEGHRLDGRSDVFSMGTVFYELLTGKRPFRGSTPNEQMHQVISTDPIPPRQIDDSVPVELERICLKALTKRLSARYSSAAALANDLSQWQPGENQQAAEQTIVPKGLRSFDSDDSEFFLELLPGPRTRDGLPEIIQFWKKRLEETDPDQTFAVGLIYGPSGCGKSSLVKAGLLPRISPDVVTVYVEATADETELRIMRGLRKWLPDLNQESGFAETFATLRRVEGRKIVVIVDQFEQWLHAHRSERDTELVAGLRQCDGKSLQAVMMVRDDFGMAATRFMDALDIPLIQGHNFATADLFDVDHAQKVLIKFGQAFGKLPPNNTKIAANQEAFVQATANGLAQDNKVVSVRLALFVEMVKGKPWSPKTWDEVGGTEGIGVNFLEETFSSRAANPTHRLHQQAAREVLKSLLPEVGSDIKGHMRSFAELLEVSGYQDRRGDFNTLMRILDGELRLITPTDPEGFQSGSGSDPNAKFYQLTHDYLVPSLREWLTRKQRETHRGRAELLLSQRSASWDAKPENRHLPSPSEWLRIRTLTKKPKWTASEQRMMRRAGKRHGFHVAIIATTLIAVVWGAVVTQNAVQKNRAELIAQKEQELDIAEAKQIVKGLFQADTSQVQTIIGNLSNYRRLVEDDLSKAFDGAPENSNAKLHAALAMLPDDPSVLPFLKQRLLTVAPTQFGFVRDLLLEHKQELVLTYWEIALESSEEPKRRFQAACALASFDPENEQWQTRDLTRFLAAHLVGVMPSELLPWRNALRPAQKHLVADLGAIYRDKSQGEQTRNFATDTLADYLSDDVDGLFELLMDSEPNQFTALFDTFAKHRDQALVMLNEEVNRSKSSVGDSPLDPARQLPVAELTLSREMFARRQANAAAALARLGEHEALFSALRITDDPESLTQFVHRCRGEGVTTAQLLECLKLADRNRQVLRGNARRIEDRVLFGLLLALGEFTLDELPSDQKQPTVEQVSGWYRDDPSSAIHGATGWLLRQWAQTELVRQVDETGRPYDPDREWFILTFEAHSQRFYQTYVVIPPGEYVIGSPTDEPDRIFDEVFKHVRLTRPVAILDREITRREFELQGQWDLGNDQYMPSVEHPKVASSWFDSVHFCRWLTKLAGFSEKDQVYADPSELDPSQYPRDTDSGFPSNWPLNLEARGFRLPTEVEWEIAARAGMRTMYGFGGDEKLLANYGWFQSNSGRQTHPPKELRPNFGGLFDMHGNVVESCHDWRYRYPPNSIRNEPVGSTAGSFRICRGGSWNDSAADCRSAYRGWFHTKFRNVGIGLRVALVPFSPGKHEAEADSEGTSGAATAEGSGRSD</sequence>
<dbReference type="GO" id="GO:0004674">
    <property type="term" value="F:protein serine/threonine kinase activity"/>
    <property type="evidence" value="ECO:0007669"/>
    <property type="project" value="UniProtKB-EC"/>
</dbReference>
<dbReference type="InterPro" id="IPR016187">
    <property type="entry name" value="CTDL_fold"/>
</dbReference>
<evidence type="ECO:0000313" key="8">
    <source>
        <dbReference type="EMBL" id="QDV43398.1"/>
    </source>
</evidence>
<evidence type="ECO:0000256" key="3">
    <source>
        <dbReference type="ARBA" id="ARBA00022777"/>
    </source>
</evidence>
<dbReference type="PROSITE" id="PS00107">
    <property type="entry name" value="PROTEIN_KINASE_ATP"/>
    <property type="match status" value="1"/>
</dbReference>
<dbReference type="PANTHER" id="PTHR43289">
    <property type="entry name" value="MITOGEN-ACTIVATED PROTEIN KINASE KINASE KINASE 20-RELATED"/>
    <property type="match status" value="1"/>
</dbReference>
<evidence type="ECO:0000256" key="1">
    <source>
        <dbReference type="ARBA" id="ARBA00022679"/>
    </source>
</evidence>
<dbReference type="EMBL" id="CP037423">
    <property type="protein sequence ID" value="QDV43398.1"/>
    <property type="molecule type" value="Genomic_DNA"/>
</dbReference>